<dbReference type="GO" id="GO:0012505">
    <property type="term" value="C:endomembrane system"/>
    <property type="evidence" value="ECO:0007669"/>
    <property type="project" value="TreeGrafter"/>
</dbReference>
<evidence type="ECO:0000313" key="3">
    <source>
        <dbReference type="Proteomes" id="UP001234989"/>
    </source>
</evidence>
<name>A0AAF0QG48_SOLVR</name>
<dbReference type="GO" id="GO:0016787">
    <property type="term" value="F:hydrolase activity"/>
    <property type="evidence" value="ECO:0007669"/>
    <property type="project" value="TreeGrafter"/>
</dbReference>
<gene>
    <name evidence="2" type="ORF">MTR67_015035</name>
</gene>
<keyword evidence="3" id="KW-1185">Reference proteome</keyword>
<keyword evidence="1" id="KW-1133">Transmembrane helix</keyword>
<evidence type="ECO:0008006" key="4">
    <source>
        <dbReference type="Google" id="ProtNLM"/>
    </source>
</evidence>
<dbReference type="Gene3D" id="2.120.10.30">
    <property type="entry name" value="TolB, C-terminal domain"/>
    <property type="match status" value="2"/>
</dbReference>
<accession>A0AAF0QG48</accession>
<protein>
    <recommendedName>
        <fullName evidence="4">Strictosidine synthase conserved region domain-containing protein</fullName>
    </recommendedName>
</protein>
<dbReference type="AlphaFoldDB" id="A0AAF0QG48"/>
<reference evidence="2" key="1">
    <citation type="submission" date="2023-08" db="EMBL/GenBank/DDBJ databases">
        <title>A de novo genome assembly of Solanum verrucosum Schlechtendal, a Mexican diploid species geographically isolated from the other diploid A-genome species in potato relatives.</title>
        <authorList>
            <person name="Hosaka K."/>
        </authorList>
    </citation>
    <scope>NUCLEOTIDE SEQUENCE</scope>
    <source>
        <tissue evidence="2">Young leaves</tissue>
    </source>
</reference>
<sequence>MEIVSVTRKTIFLILQILILLNVSFYLVHCTFSTLQLKLQTSGPDSAAFDPKGDGPYACVGDGRVIKYKDPNVSFTEFAITSPNRTKKRCDGTNDPISQPVCGRPYGLGFYDKTGDLYITDAYYGLVVAKPSGGLVKPVATSFEGTPFAFLDSLDIDQEMGIIYFVDSGAIFRTGRFWLEGAKAKSSYVFANIDGNPDNIKRTESGDFWVAVVSIKLKFLIIPAIISTGQRMNEMGEVVETRDFTAQYKGINGITEVQEYKGRLYVGSLDQKFIGVDEI</sequence>
<dbReference type="PANTHER" id="PTHR10426:SF100">
    <property type="entry name" value="STRICTOSIDINE SYNTHASE CONSERVED REGION DOMAIN-CONTAINING PROTEIN"/>
    <property type="match status" value="1"/>
</dbReference>
<dbReference type="EMBL" id="CP133614">
    <property type="protein sequence ID" value="WMV21650.1"/>
    <property type="molecule type" value="Genomic_DNA"/>
</dbReference>
<organism evidence="2 3">
    <name type="scientific">Solanum verrucosum</name>
    <dbReference type="NCBI Taxonomy" id="315347"/>
    <lineage>
        <taxon>Eukaryota</taxon>
        <taxon>Viridiplantae</taxon>
        <taxon>Streptophyta</taxon>
        <taxon>Embryophyta</taxon>
        <taxon>Tracheophyta</taxon>
        <taxon>Spermatophyta</taxon>
        <taxon>Magnoliopsida</taxon>
        <taxon>eudicotyledons</taxon>
        <taxon>Gunneridae</taxon>
        <taxon>Pentapetalae</taxon>
        <taxon>asterids</taxon>
        <taxon>lamiids</taxon>
        <taxon>Solanales</taxon>
        <taxon>Solanaceae</taxon>
        <taxon>Solanoideae</taxon>
        <taxon>Solaneae</taxon>
        <taxon>Solanum</taxon>
    </lineage>
</organism>
<feature type="transmembrane region" description="Helical" evidence="1">
    <location>
        <begin position="12"/>
        <end position="29"/>
    </location>
</feature>
<evidence type="ECO:0000313" key="2">
    <source>
        <dbReference type="EMBL" id="WMV21650.1"/>
    </source>
</evidence>
<evidence type="ECO:0000256" key="1">
    <source>
        <dbReference type="SAM" id="Phobius"/>
    </source>
</evidence>
<dbReference type="SUPFAM" id="SSF63829">
    <property type="entry name" value="Calcium-dependent phosphotriesterase"/>
    <property type="match status" value="1"/>
</dbReference>
<dbReference type="Proteomes" id="UP001234989">
    <property type="component" value="Chromosome 3"/>
</dbReference>
<proteinExistence type="predicted"/>
<dbReference type="PANTHER" id="PTHR10426">
    <property type="entry name" value="STRICTOSIDINE SYNTHASE-RELATED"/>
    <property type="match status" value="1"/>
</dbReference>
<keyword evidence="1" id="KW-0472">Membrane</keyword>
<keyword evidence="1" id="KW-0812">Transmembrane</keyword>
<dbReference type="InterPro" id="IPR011042">
    <property type="entry name" value="6-blade_b-propeller_TolB-like"/>
</dbReference>